<keyword evidence="2" id="KW-1185">Reference proteome</keyword>
<organism evidence="1 2">
    <name type="scientific">Petrolisthes cinctipes</name>
    <name type="common">Flat porcelain crab</name>
    <dbReference type="NCBI Taxonomy" id="88211"/>
    <lineage>
        <taxon>Eukaryota</taxon>
        <taxon>Metazoa</taxon>
        <taxon>Ecdysozoa</taxon>
        <taxon>Arthropoda</taxon>
        <taxon>Crustacea</taxon>
        <taxon>Multicrustacea</taxon>
        <taxon>Malacostraca</taxon>
        <taxon>Eumalacostraca</taxon>
        <taxon>Eucarida</taxon>
        <taxon>Decapoda</taxon>
        <taxon>Pleocyemata</taxon>
        <taxon>Anomura</taxon>
        <taxon>Galatheoidea</taxon>
        <taxon>Porcellanidae</taxon>
        <taxon>Petrolisthes</taxon>
    </lineage>
</organism>
<accession>A0AAE1GLX0</accession>
<reference evidence="1" key="1">
    <citation type="submission" date="2023-10" db="EMBL/GenBank/DDBJ databases">
        <title>Genome assemblies of two species of porcelain crab, Petrolisthes cinctipes and Petrolisthes manimaculis (Anomura: Porcellanidae).</title>
        <authorList>
            <person name="Angst P."/>
        </authorList>
    </citation>
    <scope>NUCLEOTIDE SEQUENCE</scope>
    <source>
        <strain evidence="1">PB745_01</strain>
        <tissue evidence="1">Gill</tissue>
    </source>
</reference>
<dbReference type="Proteomes" id="UP001286313">
    <property type="component" value="Unassembled WGS sequence"/>
</dbReference>
<proteinExistence type="predicted"/>
<evidence type="ECO:0000313" key="2">
    <source>
        <dbReference type="Proteomes" id="UP001286313"/>
    </source>
</evidence>
<protein>
    <recommendedName>
        <fullName evidence="3">Tesmin/TSO1-like CXC domain-containing protein</fullName>
    </recommendedName>
</protein>
<dbReference type="EMBL" id="JAWQEG010000074">
    <property type="protein sequence ID" value="KAK3894972.1"/>
    <property type="molecule type" value="Genomic_DNA"/>
</dbReference>
<gene>
    <name evidence="1" type="ORF">Pcinc_001265</name>
</gene>
<comment type="caution">
    <text evidence="1">The sequence shown here is derived from an EMBL/GenBank/DDBJ whole genome shotgun (WGS) entry which is preliminary data.</text>
</comment>
<evidence type="ECO:0000313" key="1">
    <source>
        <dbReference type="EMBL" id="KAK3894972.1"/>
    </source>
</evidence>
<name>A0AAE1GLX0_PETCI</name>
<sequence>MQHVYRAHYQTLMWKSSLISEPPEDADPVKYGWTKRNDKLFPVMLPENISPVPTEILQMIKCACSSMRACSTSRCSCASTQMSCSMFCGCHAGVDCNNVNTRSILSQEEKDELMTDDDLHNI</sequence>
<dbReference type="AlphaFoldDB" id="A0AAE1GLX0"/>
<evidence type="ECO:0008006" key="3">
    <source>
        <dbReference type="Google" id="ProtNLM"/>
    </source>
</evidence>